<evidence type="ECO:0000259" key="6">
    <source>
        <dbReference type="PROSITE" id="PS51063"/>
    </source>
</evidence>
<dbReference type="AlphaFoldDB" id="A0A3A9KF95"/>
<dbReference type="GO" id="GO:0003677">
    <property type="term" value="F:DNA binding"/>
    <property type="evidence" value="ECO:0007669"/>
    <property type="project" value="UniProtKB-KW"/>
</dbReference>
<accession>A0A3A9KF95</accession>
<dbReference type="GO" id="GO:0005829">
    <property type="term" value="C:cytosol"/>
    <property type="evidence" value="ECO:0007669"/>
    <property type="project" value="TreeGrafter"/>
</dbReference>
<dbReference type="InterPro" id="IPR018490">
    <property type="entry name" value="cNMP-bd_dom_sf"/>
</dbReference>
<dbReference type="InterPro" id="IPR000595">
    <property type="entry name" value="cNMP-bd_dom"/>
</dbReference>
<dbReference type="PROSITE" id="PS50042">
    <property type="entry name" value="CNMP_BINDING_3"/>
    <property type="match status" value="1"/>
</dbReference>
<dbReference type="PANTHER" id="PTHR24567">
    <property type="entry name" value="CRP FAMILY TRANSCRIPTIONAL REGULATORY PROTEIN"/>
    <property type="match status" value="1"/>
</dbReference>
<name>A0A3A9KF95_9BACI</name>
<evidence type="ECO:0000313" key="7">
    <source>
        <dbReference type="EMBL" id="RKL69242.1"/>
    </source>
</evidence>
<dbReference type="InterPro" id="IPR012318">
    <property type="entry name" value="HTH_CRP"/>
</dbReference>
<keyword evidence="4" id="KW-0804">Transcription</keyword>
<evidence type="ECO:0000256" key="2">
    <source>
        <dbReference type="ARBA" id="ARBA00023125"/>
    </source>
</evidence>
<organism evidence="7 8">
    <name type="scientific">Salipaludibacillus neizhouensis</name>
    <dbReference type="NCBI Taxonomy" id="885475"/>
    <lineage>
        <taxon>Bacteria</taxon>
        <taxon>Bacillati</taxon>
        <taxon>Bacillota</taxon>
        <taxon>Bacilli</taxon>
        <taxon>Bacillales</taxon>
        <taxon>Bacillaceae</taxon>
    </lineage>
</organism>
<feature type="domain" description="HTH crp-type" evidence="6">
    <location>
        <begin position="146"/>
        <end position="219"/>
    </location>
</feature>
<dbReference type="GO" id="GO:0003700">
    <property type="term" value="F:DNA-binding transcription factor activity"/>
    <property type="evidence" value="ECO:0007669"/>
    <property type="project" value="TreeGrafter"/>
</dbReference>
<dbReference type="Gene3D" id="2.60.120.10">
    <property type="entry name" value="Jelly Rolls"/>
    <property type="match status" value="1"/>
</dbReference>
<keyword evidence="1" id="KW-0805">Transcription regulation</keyword>
<dbReference type="PANTHER" id="PTHR24567:SF74">
    <property type="entry name" value="HTH-TYPE TRANSCRIPTIONAL REGULATOR ARCR"/>
    <property type="match status" value="1"/>
</dbReference>
<dbReference type="EMBL" id="PDOE01000001">
    <property type="protein sequence ID" value="RKL69242.1"/>
    <property type="molecule type" value="Genomic_DNA"/>
</dbReference>
<dbReference type="Pfam" id="PF13545">
    <property type="entry name" value="HTH_Crp_2"/>
    <property type="match status" value="1"/>
</dbReference>
<keyword evidence="8" id="KW-1185">Reference proteome</keyword>
<keyword evidence="3" id="KW-0010">Activator</keyword>
<reference evidence="7 8" key="1">
    <citation type="submission" date="2017-10" db="EMBL/GenBank/DDBJ databases">
        <title>Bacillus sp. nov., a halophilic bacterium isolated from a Keqin Lake.</title>
        <authorList>
            <person name="Wang H."/>
        </authorList>
    </citation>
    <scope>NUCLEOTIDE SEQUENCE [LARGE SCALE GENOMIC DNA]</scope>
    <source>
        <strain evidence="7 8">KCTC 13187</strain>
    </source>
</reference>
<dbReference type="CDD" id="cd00038">
    <property type="entry name" value="CAP_ED"/>
    <property type="match status" value="1"/>
</dbReference>
<evidence type="ECO:0000259" key="5">
    <source>
        <dbReference type="PROSITE" id="PS50042"/>
    </source>
</evidence>
<evidence type="ECO:0000256" key="1">
    <source>
        <dbReference type="ARBA" id="ARBA00023015"/>
    </source>
</evidence>
<dbReference type="InterPro" id="IPR050397">
    <property type="entry name" value="Env_Response_Regulators"/>
</dbReference>
<proteinExistence type="predicted"/>
<gene>
    <name evidence="7" type="ORF">CR203_04220</name>
</gene>
<dbReference type="InterPro" id="IPR036390">
    <property type="entry name" value="WH_DNA-bd_sf"/>
</dbReference>
<keyword evidence="2" id="KW-0238">DNA-binding</keyword>
<dbReference type="SUPFAM" id="SSF51206">
    <property type="entry name" value="cAMP-binding domain-like"/>
    <property type="match status" value="1"/>
</dbReference>
<dbReference type="InterPro" id="IPR036388">
    <property type="entry name" value="WH-like_DNA-bd_sf"/>
</dbReference>
<dbReference type="SMART" id="SM00419">
    <property type="entry name" value="HTH_CRP"/>
    <property type="match status" value="1"/>
</dbReference>
<dbReference type="Proteomes" id="UP000281498">
    <property type="component" value="Unassembled WGS sequence"/>
</dbReference>
<dbReference type="RefSeq" id="WP_110936119.1">
    <property type="nucleotide sequence ID" value="NZ_KZ614146.1"/>
</dbReference>
<evidence type="ECO:0000256" key="3">
    <source>
        <dbReference type="ARBA" id="ARBA00023159"/>
    </source>
</evidence>
<dbReference type="PROSITE" id="PS51063">
    <property type="entry name" value="HTH_CRP_2"/>
    <property type="match status" value="1"/>
</dbReference>
<evidence type="ECO:0000313" key="8">
    <source>
        <dbReference type="Proteomes" id="UP000281498"/>
    </source>
</evidence>
<dbReference type="Pfam" id="PF00027">
    <property type="entry name" value="cNMP_binding"/>
    <property type="match status" value="1"/>
</dbReference>
<feature type="domain" description="Cyclic nucleotide-binding" evidence="5">
    <location>
        <begin position="12"/>
        <end position="132"/>
    </location>
</feature>
<dbReference type="OrthoDB" id="9812325at2"/>
<evidence type="ECO:0000256" key="4">
    <source>
        <dbReference type="ARBA" id="ARBA00023163"/>
    </source>
</evidence>
<comment type="caution">
    <text evidence="7">The sequence shown here is derived from an EMBL/GenBank/DDBJ whole genome shotgun (WGS) entry which is preliminary data.</text>
</comment>
<sequence length="228" mass="26114">MDKLTLLSNINIFEELEMKELQLIDRSSTMTPVKKGTLILSPDKLLEVLFILKKGQVRLYRINSSGKQFTTDILLDGNIFGETENLMLSDQETYAEAMTDCNLCTMNKEKFEDFIASHPPAALKLIEILSNRLKEIYEISEKIALGSVRYRSLFLLMKMSEKSGLREKEWQSIRMTLTHEDIATMVGSTRETITLLMSKLRKEGLVKKSLFGYSIKADEITSILNKEE</sequence>
<dbReference type="PRINTS" id="PR00034">
    <property type="entry name" value="HTHCRP"/>
</dbReference>
<dbReference type="Gene3D" id="1.10.10.10">
    <property type="entry name" value="Winged helix-like DNA-binding domain superfamily/Winged helix DNA-binding domain"/>
    <property type="match status" value="1"/>
</dbReference>
<dbReference type="SUPFAM" id="SSF46785">
    <property type="entry name" value="Winged helix' DNA-binding domain"/>
    <property type="match status" value="1"/>
</dbReference>
<protein>
    <submittedName>
        <fullName evidence="7">cAMP-binding protein</fullName>
    </submittedName>
</protein>
<dbReference type="InterPro" id="IPR014710">
    <property type="entry name" value="RmlC-like_jellyroll"/>
</dbReference>
<dbReference type="SMART" id="SM00100">
    <property type="entry name" value="cNMP"/>
    <property type="match status" value="1"/>
</dbReference>